<protein>
    <submittedName>
        <fullName evidence="1">Uncharacterized protein</fullName>
    </submittedName>
</protein>
<evidence type="ECO:0000313" key="2">
    <source>
        <dbReference type="Proteomes" id="UP001232148"/>
    </source>
</evidence>
<dbReference type="Proteomes" id="UP001232148">
    <property type="component" value="Unassembled WGS sequence"/>
</dbReference>
<evidence type="ECO:0000313" key="1">
    <source>
        <dbReference type="EMBL" id="KAK2033207.1"/>
    </source>
</evidence>
<reference evidence="1" key="1">
    <citation type="submission" date="2021-06" db="EMBL/GenBank/DDBJ databases">
        <title>Comparative genomics, transcriptomics and evolutionary studies reveal genomic signatures of adaptation to plant cell wall in hemibiotrophic fungi.</title>
        <authorList>
            <consortium name="DOE Joint Genome Institute"/>
            <person name="Baroncelli R."/>
            <person name="Diaz J.F."/>
            <person name="Benocci T."/>
            <person name="Peng M."/>
            <person name="Battaglia E."/>
            <person name="Haridas S."/>
            <person name="Andreopoulos W."/>
            <person name="Labutti K."/>
            <person name="Pangilinan J."/>
            <person name="Floch G.L."/>
            <person name="Makela M.R."/>
            <person name="Henrissat B."/>
            <person name="Grigoriev I.V."/>
            <person name="Crouch J.A."/>
            <person name="De Vries R.P."/>
            <person name="Sukno S.A."/>
            <person name="Thon M.R."/>
        </authorList>
    </citation>
    <scope>NUCLEOTIDE SEQUENCE</scope>
    <source>
        <strain evidence="1">MAFF235873</strain>
    </source>
</reference>
<proteinExistence type="predicted"/>
<name>A0AAD9M656_9PEZI</name>
<gene>
    <name evidence="1" type="ORF">LX32DRAFT_635614</name>
</gene>
<dbReference type="AlphaFoldDB" id="A0AAD9M656"/>
<organism evidence="1 2">
    <name type="scientific">Colletotrichum zoysiae</name>
    <dbReference type="NCBI Taxonomy" id="1216348"/>
    <lineage>
        <taxon>Eukaryota</taxon>
        <taxon>Fungi</taxon>
        <taxon>Dikarya</taxon>
        <taxon>Ascomycota</taxon>
        <taxon>Pezizomycotina</taxon>
        <taxon>Sordariomycetes</taxon>
        <taxon>Hypocreomycetidae</taxon>
        <taxon>Glomerellales</taxon>
        <taxon>Glomerellaceae</taxon>
        <taxon>Colletotrichum</taxon>
        <taxon>Colletotrichum graminicola species complex</taxon>
    </lineage>
</organism>
<keyword evidence="2" id="KW-1185">Reference proteome</keyword>
<comment type="caution">
    <text evidence="1">The sequence shown here is derived from an EMBL/GenBank/DDBJ whole genome shotgun (WGS) entry which is preliminary data.</text>
</comment>
<accession>A0AAD9M656</accession>
<sequence>MALTASLWIAPLLELSRDEQFITTLLHRTLSLLSPNTPRVSIIHTWFPCRRPRVIRMCSHLRALLSRMKMMCGFWSGAA</sequence>
<dbReference type="EMBL" id="MU842824">
    <property type="protein sequence ID" value="KAK2033207.1"/>
    <property type="molecule type" value="Genomic_DNA"/>
</dbReference>